<evidence type="ECO:0000313" key="1">
    <source>
        <dbReference type="EMBL" id="KAF7191053.1"/>
    </source>
</evidence>
<organism evidence="1 2">
    <name type="scientific">Pseudocercospora fuligena</name>
    <dbReference type="NCBI Taxonomy" id="685502"/>
    <lineage>
        <taxon>Eukaryota</taxon>
        <taxon>Fungi</taxon>
        <taxon>Dikarya</taxon>
        <taxon>Ascomycota</taxon>
        <taxon>Pezizomycotina</taxon>
        <taxon>Dothideomycetes</taxon>
        <taxon>Dothideomycetidae</taxon>
        <taxon>Mycosphaerellales</taxon>
        <taxon>Mycosphaerellaceae</taxon>
        <taxon>Pseudocercospora</taxon>
    </lineage>
</organism>
<dbReference type="Proteomes" id="UP000660729">
    <property type="component" value="Unassembled WGS sequence"/>
</dbReference>
<dbReference type="AlphaFoldDB" id="A0A8H6VG38"/>
<evidence type="ECO:0000313" key="2">
    <source>
        <dbReference type="Proteomes" id="UP000660729"/>
    </source>
</evidence>
<dbReference type="EMBL" id="JABCIY010000161">
    <property type="protein sequence ID" value="KAF7191053.1"/>
    <property type="molecule type" value="Genomic_DNA"/>
</dbReference>
<comment type="caution">
    <text evidence="1">The sequence shown here is derived from an EMBL/GenBank/DDBJ whole genome shotgun (WGS) entry which is preliminary data.</text>
</comment>
<keyword evidence="2" id="KW-1185">Reference proteome</keyword>
<gene>
    <name evidence="1" type="ORF">HII31_07568</name>
</gene>
<reference evidence="1" key="1">
    <citation type="submission" date="2020-04" db="EMBL/GenBank/DDBJ databases">
        <title>Draft genome resource of the tomato pathogen Pseudocercospora fuligena.</title>
        <authorList>
            <person name="Zaccaron A."/>
        </authorList>
    </citation>
    <scope>NUCLEOTIDE SEQUENCE</scope>
    <source>
        <strain evidence="1">PF001</strain>
    </source>
</reference>
<accession>A0A8H6VG38</accession>
<name>A0A8H6VG38_9PEZI</name>
<protein>
    <submittedName>
        <fullName evidence="1">Uncharacterized protein</fullName>
    </submittedName>
</protein>
<proteinExistence type="predicted"/>
<sequence>MTQQAPTLQVRLESLPRELYDIIFDYTSTPTSRNGVVTVDAKFNGAAVSNVSRATNALLLERYNTCTVVGSIFQILHHLESFRGRGKLQNEIYDEIYTLTFTPDVSTFTIYGDFKTPKMSQIDAASAALYFSKCTFVGYLQSMVEWLQDIEHTPPVSSRNIRCYIIEDAEGWPSNETEQGKAIWMTVEVDRVEEDFGEDCCLDLPMYWTREEAMQGLQLS</sequence>